<keyword evidence="4" id="KW-0067">ATP-binding</keyword>
<evidence type="ECO:0000256" key="1">
    <source>
        <dbReference type="ARBA" id="ARBA00022527"/>
    </source>
</evidence>
<comment type="caution">
    <text evidence="4">The sequence shown here is derived from an EMBL/GenBank/DDBJ whole genome shotgun (WGS) entry which is preliminary data.</text>
</comment>
<proteinExistence type="predicted"/>
<keyword evidence="5" id="KW-1185">Reference proteome</keyword>
<keyword evidence="4" id="KW-0547">Nucleotide-binding</keyword>
<dbReference type="PANTHER" id="PTHR35526">
    <property type="entry name" value="ANTI-SIGMA-F FACTOR RSBW-RELATED"/>
    <property type="match status" value="1"/>
</dbReference>
<dbReference type="InterPro" id="IPR036890">
    <property type="entry name" value="HATPase_C_sf"/>
</dbReference>
<dbReference type="Proteomes" id="UP001596523">
    <property type="component" value="Unassembled WGS sequence"/>
</dbReference>
<dbReference type="GO" id="GO:0005524">
    <property type="term" value="F:ATP binding"/>
    <property type="evidence" value="ECO:0007669"/>
    <property type="project" value="UniProtKB-KW"/>
</dbReference>
<dbReference type="SUPFAM" id="SSF55874">
    <property type="entry name" value="ATPase domain of HSP90 chaperone/DNA topoisomerase II/histidine kinase"/>
    <property type="match status" value="1"/>
</dbReference>
<feature type="domain" description="Histidine kinase/HSP90-like ATPase" evidence="3">
    <location>
        <begin position="32"/>
        <end position="136"/>
    </location>
</feature>
<evidence type="ECO:0000259" key="3">
    <source>
        <dbReference type="Pfam" id="PF13581"/>
    </source>
</evidence>
<evidence type="ECO:0000313" key="4">
    <source>
        <dbReference type="EMBL" id="MFC7303285.1"/>
    </source>
</evidence>
<accession>A0ABW2JBB3</accession>
<dbReference type="EMBL" id="JBHTCF010000001">
    <property type="protein sequence ID" value="MFC7303285.1"/>
    <property type="molecule type" value="Genomic_DNA"/>
</dbReference>
<evidence type="ECO:0000256" key="2">
    <source>
        <dbReference type="SAM" id="MobiDB-lite"/>
    </source>
</evidence>
<dbReference type="Pfam" id="PF13581">
    <property type="entry name" value="HATPase_c_2"/>
    <property type="match status" value="1"/>
</dbReference>
<protein>
    <submittedName>
        <fullName evidence="4">ATP-binding protein</fullName>
    </submittedName>
</protein>
<dbReference type="InterPro" id="IPR003594">
    <property type="entry name" value="HATPase_dom"/>
</dbReference>
<reference evidence="5" key="1">
    <citation type="journal article" date="2019" name="Int. J. Syst. Evol. Microbiol.">
        <title>The Global Catalogue of Microorganisms (GCM) 10K type strain sequencing project: providing services to taxonomists for standard genome sequencing and annotation.</title>
        <authorList>
            <consortium name="The Broad Institute Genomics Platform"/>
            <consortium name="The Broad Institute Genome Sequencing Center for Infectious Disease"/>
            <person name="Wu L."/>
            <person name="Ma J."/>
        </authorList>
    </citation>
    <scope>NUCLEOTIDE SEQUENCE [LARGE SCALE GENOMIC DNA]</scope>
    <source>
        <strain evidence="5">SYNS20</strain>
    </source>
</reference>
<keyword evidence="1" id="KW-0808">Transferase</keyword>
<dbReference type="InterPro" id="IPR050267">
    <property type="entry name" value="Anti-sigma-factor_SerPK"/>
</dbReference>
<dbReference type="CDD" id="cd16936">
    <property type="entry name" value="HATPase_RsbW-like"/>
    <property type="match status" value="1"/>
</dbReference>
<dbReference type="Gene3D" id="3.30.565.10">
    <property type="entry name" value="Histidine kinase-like ATPase, C-terminal domain"/>
    <property type="match status" value="1"/>
</dbReference>
<name>A0ABW2JBB3_9ACTN</name>
<evidence type="ECO:0000313" key="5">
    <source>
        <dbReference type="Proteomes" id="UP001596523"/>
    </source>
</evidence>
<feature type="region of interest" description="Disordered" evidence="2">
    <location>
        <begin position="88"/>
        <end position="108"/>
    </location>
</feature>
<organism evidence="4 5">
    <name type="scientific">Streptomyces monticola</name>
    <dbReference type="NCBI Taxonomy" id="2666263"/>
    <lineage>
        <taxon>Bacteria</taxon>
        <taxon>Bacillati</taxon>
        <taxon>Actinomycetota</taxon>
        <taxon>Actinomycetes</taxon>
        <taxon>Kitasatosporales</taxon>
        <taxon>Streptomycetaceae</taxon>
        <taxon>Streptomyces</taxon>
    </lineage>
</organism>
<gene>
    <name evidence="4" type="ORF">ACFQVC_03530</name>
</gene>
<keyword evidence="1" id="KW-0723">Serine/threonine-protein kinase</keyword>
<dbReference type="PANTHER" id="PTHR35526:SF3">
    <property type="entry name" value="ANTI-SIGMA-F FACTOR RSBW"/>
    <property type="match status" value="1"/>
</dbReference>
<keyword evidence="1" id="KW-0418">Kinase</keyword>
<sequence>MHAHRRAGTSTSSVEYRLDRDPVSAGRARRLTAAFLARVHGSGAEVNAEAVDDVTLVVSELVANATEHGRGGCRLRLESSAHRVTVEVQDDGPGRPRPGVQRASGERGRGLSLVRRLAERFEVEAAAGGGKTVRAIVAG</sequence>
<dbReference type="RefSeq" id="WP_381826259.1">
    <property type="nucleotide sequence ID" value="NZ_JBHTCF010000001.1"/>
</dbReference>